<sequence length="122" mass="13312">MSSPHLLIVLSLLIKVPIHLISGGVAGVTIFSVTWVTERVGGGRIGGWRGVVVVGGGGRLLVIVGVEVIEMLPHLLVLFRSRRGSDRRRRGRWRHGGGVWRRGGRAGGHNRIGWCRGGARWR</sequence>
<reference evidence="2" key="1">
    <citation type="submission" date="2021-05" db="EMBL/GenBank/DDBJ databases">
        <authorList>
            <person name="Alioto T."/>
            <person name="Alioto T."/>
            <person name="Gomez Garrido J."/>
        </authorList>
    </citation>
    <scope>NUCLEOTIDE SEQUENCE</scope>
</reference>
<feature type="transmembrane region" description="Helical" evidence="1">
    <location>
        <begin position="12"/>
        <end position="36"/>
    </location>
</feature>
<name>A0A8D9FHN6_9HEMI</name>
<feature type="transmembrane region" description="Helical" evidence="1">
    <location>
        <begin position="56"/>
        <end position="79"/>
    </location>
</feature>
<keyword evidence="1" id="KW-1133">Transmembrane helix</keyword>
<proteinExistence type="predicted"/>
<keyword evidence="1" id="KW-0812">Transmembrane</keyword>
<dbReference type="EMBL" id="HBUF01671372">
    <property type="protein sequence ID" value="CAG6790511.1"/>
    <property type="molecule type" value="Transcribed_RNA"/>
</dbReference>
<organism evidence="2">
    <name type="scientific">Cacopsylla melanoneura</name>
    <dbReference type="NCBI Taxonomy" id="428564"/>
    <lineage>
        <taxon>Eukaryota</taxon>
        <taxon>Metazoa</taxon>
        <taxon>Ecdysozoa</taxon>
        <taxon>Arthropoda</taxon>
        <taxon>Hexapoda</taxon>
        <taxon>Insecta</taxon>
        <taxon>Pterygota</taxon>
        <taxon>Neoptera</taxon>
        <taxon>Paraneoptera</taxon>
        <taxon>Hemiptera</taxon>
        <taxon>Sternorrhyncha</taxon>
        <taxon>Psylloidea</taxon>
        <taxon>Psyllidae</taxon>
        <taxon>Psyllinae</taxon>
        <taxon>Cacopsylla</taxon>
    </lineage>
</organism>
<dbReference type="EMBL" id="HBUF01671373">
    <property type="protein sequence ID" value="CAG6790512.1"/>
    <property type="molecule type" value="Transcribed_RNA"/>
</dbReference>
<protein>
    <submittedName>
        <fullName evidence="2">Uncharacterized protein</fullName>
    </submittedName>
</protein>
<accession>A0A8D9FHN6</accession>
<evidence type="ECO:0000256" key="1">
    <source>
        <dbReference type="SAM" id="Phobius"/>
    </source>
</evidence>
<keyword evidence="1" id="KW-0472">Membrane</keyword>
<evidence type="ECO:0000313" key="2">
    <source>
        <dbReference type="EMBL" id="CAG6790512.1"/>
    </source>
</evidence>
<dbReference type="AlphaFoldDB" id="A0A8D9FHN6"/>